<feature type="region of interest" description="Disordered" evidence="1">
    <location>
        <begin position="171"/>
        <end position="209"/>
    </location>
</feature>
<dbReference type="EMBL" id="MELK01000053">
    <property type="protein sequence ID" value="OFW55463.1"/>
    <property type="molecule type" value="Genomic_DNA"/>
</dbReference>
<feature type="compositionally biased region" description="Basic and acidic residues" evidence="1">
    <location>
        <begin position="171"/>
        <end position="182"/>
    </location>
</feature>
<dbReference type="PANTHER" id="PTHR43252">
    <property type="entry name" value="TRANSCRIPTIONAL REGULATOR YQJI"/>
    <property type="match status" value="1"/>
</dbReference>
<feature type="compositionally biased region" description="Basic and acidic residues" evidence="1">
    <location>
        <begin position="189"/>
        <end position="202"/>
    </location>
</feature>
<comment type="caution">
    <text evidence="3">The sequence shown here is derived from an EMBL/GenBank/DDBJ whole genome shotgun (WGS) entry which is preliminary data.</text>
</comment>
<reference evidence="3 4" key="1">
    <citation type="journal article" date="2016" name="Nat. Commun.">
        <title>Thousands of microbial genomes shed light on interconnected biogeochemical processes in an aquifer system.</title>
        <authorList>
            <person name="Anantharaman K."/>
            <person name="Brown C.T."/>
            <person name="Hug L.A."/>
            <person name="Sharon I."/>
            <person name="Castelle C.J."/>
            <person name="Probst A.J."/>
            <person name="Thomas B.C."/>
            <person name="Singh A."/>
            <person name="Wilkins M.J."/>
            <person name="Karaoz U."/>
            <person name="Brodie E.L."/>
            <person name="Williams K.H."/>
            <person name="Hubbard S.S."/>
            <person name="Banfield J.F."/>
        </authorList>
    </citation>
    <scope>NUCLEOTIDE SEQUENCE [LARGE SCALE GENOMIC DNA]</scope>
</reference>
<sequence length="209" mass="24827">MLEMAILGALKERPMHGYELKKRLSDLLGHFWKISFGSLYPALKRLETKSAIEKAYTVKEKTRNRYVYRITPAGEELFQKLLIDTRKASEINDADKFSLRLAFFQYMEPEMRLWLLEKRRSYLIDKITDLASPVKPRYKDSDSYRQGLYRHRQELMQSDVNWINEMIEQEKESIEEREEGRQVKRKRGKGGDRSVIDDKSLEKITPMQA</sequence>
<dbReference type="InterPro" id="IPR005149">
    <property type="entry name" value="Tscrpt_reg_PadR_N"/>
</dbReference>
<evidence type="ECO:0000259" key="2">
    <source>
        <dbReference type="Pfam" id="PF03551"/>
    </source>
</evidence>
<name>A0A1F2WF33_9ACTN</name>
<dbReference type="InterPro" id="IPR036388">
    <property type="entry name" value="WH-like_DNA-bd_sf"/>
</dbReference>
<protein>
    <recommendedName>
        <fullName evidence="2">Transcription regulator PadR N-terminal domain-containing protein</fullName>
    </recommendedName>
</protein>
<dbReference type="STRING" id="1797197.A2Y75_09025"/>
<dbReference type="AlphaFoldDB" id="A0A1F2WF33"/>
<organism evidence="3 4">
    <name type="scientific">Candidatus Solincola sediminis</name>
    <dbReference type="NCBI Taxonomy" id="1797199"/>
    <lineage>
        <taxon>Bacteria</taxon>
        <taxon>Bacillati</taxon>
        <taxon>Actinomycetota</taxon>
        <taxon>Candidatus Geothermincolia</taxon>
        <taxon>Candidatus Geothermincolales</taxon>
        <taxon>Candidatus Geothermincolaceae</taxon>
        <taxon>Candidatus Solincola</taxon>
    </lineage>
</organism>
<dbReference type="Pfam" id="PF03551">
    <property type="entry name" value="PadR"/>
    <property type="match status" value="1"/>
</dbReference>
<accession>A0A1F2WF33</accession>
<feature type="domain" description="Transcription regulator PadR N-terminal" evidence="2">
    <location>
        <begin position="6"/>
        <end position="79"/>
    </location>
</feature>
<dbReference type="SUPFAM" id="SSF46785">
    <property type="entry name" value="Winged helix' DNA-binding domain"/>
    <property type="match status" value="1"/>
</dbReference>
<dbReference type="PANTHER" id="PTHR43252:SF6">
    <property type="entry name" value="NEGATIVE TRANSCRIPTION REGULATOR PADR"/>
    <property type="match status" value="1"/>
</dbReference>
<dbReference type="Gene3D" id="1.10.10.10">
    <property type="entry name" value="Winged helix-like DNA-binding domain superfamily/Winged helix DNA-binding domain"/>
    <property type="match status" value="1"/>
</dbReference>
<dbReference type="InterPro" id="IPR036390">
    <property type="entry name" value="WH_DNA-bd_sf"/>
</dbReference>
<dbReference type="Proteomes" id="UP000177876">
    <property type="component" value="Unassembled WGS sequence"/>
</dbReference>
<evidence type="ECO:0000313" key="3">
    <source>
        <dbReference type="EMBL" id="OFW55463.1"/>
    </source>
</evidence>
<proteinExistence type="predicted"/>
<evidence type="ECO:0000256" key="1">
    <source>
        <dbReference type="SAM" id="MobiDB-lite"/>
    </source>
</evidence>
<evidence type="ECO:0000313" key="4">
    <source>
        <dbReference type="Proteomes" id="UP000177876"/>
    </source>
</evidence>
<gene>
    <name evidence="3" type="ORF">A2Y75_09025</name>
</gene>